<name>A0ABV0RWB9_9TELE</name>
<sequence>MSAPRGQGVEGGGCSVYVQGRIAKSGLSLASDSICCQLGPLNFLFPPDLFDSNSNSGRLSLLWGRSVISVLFNKLPSLVFNVFGLPLRSKGPCDDEPDHTLLAERKPERNSV</sequence>
<protein>
    <submittedName>
        <fullName evidence="2">Uncharacterized protein</fullName>
    </submittedName>
</protein>
<gene>
    <name evidence="2" type="ORF">XENOCAPTIV_000079</name>
</gene>
<comment type="caution">
    <text evidence="2">The sequence shown here is derived from an EMBL/GenBank/DDBJ whole genome shotgun (WGS) entry which is preliminary data.</text>
</comment>
<evidence type="ECO:0000313" key="3">
    <source>
        <dbReference type="Proteomes" id="UP001434883"/>
    </source>
</evidence>
<feature type="compositionally biased region" description="Basic and acidic residues" evidence="1">
    <location>
        <begin position="98"/>
        <end position="112"/>
    </location>
</feature>
<feature type="region of interest" description="Disordered" evidence="1">
    <location>
        <begin position="89"/>
        <end position="112"/>
    </location>
</feature>
<dbReference type="EMBL" id="JAHRIN010059820">
    <property type="protein sequence ID" value="MEQ2212469.1"/>
    <property type="molecule type" value="Genomic_DNA"/>
</dbReference>
<proteinExistence type="predicted"/>
<keyword evidence="3" id="KW-1185">Reference proteome</keyword>
<organism evidence="2 3">
    <name type="scientific">Xenoophorus captivus</name>
    <dbReference type="NCBI Taxonomy" id="1517983"/>
    <lineage>
        <taxon>Eukaryota</taxon>
        <taxon>Metazoa</taxon>
        <taxon>Chordata</taxon>
        <taxon>Craniata</taxon>
        <taxon>Vertebrata</taxon>
        <taxon>Euteleostomi</taxon>
        <taxon>Actinopterygii</taxon>
        <taxon>Neopterygii</taxon>
        <taxon>Teleostei</taxon>
        <taxon>Neoteleostei</taxon>
        <taxon>Acanthomorphata</taxon>
        <taxon>Ovalentaria</taxon>
        <taxon>Atherinomorphae</taxon>
        <taxon>Cyprinodontiformes</taxon>
        <taxon>Goodeidae</taxon>
        <taxon>Xenoophorus</taxon>
    </lineage>
</organism>
<reference evidence="2 3" key="1">
    <citation type="submission" date="2021-06" db="EMBL/GenBank/DDBJ databases">
        <authorList>
            <person name="Palmer J.M."/>
        </authorList>
    </citation>
    <scope>NUCLEOTIDE SEQUENCE [LARGE SCALE GENOMIC DNA]</scope>
    <source>
        <strain evidence="2 3">XC_2019</strain>
        <tissue evidence="2">Muscle</tissue>
    </source>
</reference>
<accession>A0ABV0RWB9</accession>
<evidence type="ECO:0000256" key="1">
    <source>
        <dbReference type="SAM" id="MobiDB-lite"/>
    </source>
</evidence>
<evidence type="ECO:0000313" key="2">
    <source>
        <dbReference type="EMBL" id="MEQ2212469.1"/>
    </source>
</evidence>
<dbReference type="Proteomes" id="UP001434883">
    <property type="component" value="Unassembled WGS sequence"/>
</dbReference>